<dbReference type="CDD" id="cd01949">
    <property type="entry name" value="GGDEF"/>
    <property type="match status" value="1"/>
</dbReference>
<keyword evidence="4" id="KW-1185">Reference proteome</keyword>
<keyword evidence="3" id="KW-0808">Transferase</keyword>
<dbReference type="InterPro" id="IPR043128">
    <property type="entry name" value="Rev_trsase/Diguanyl_cyclase"/>
</dbReference>
<dbReference type="SMART" id="SM00065">
    <property type="entry name" value="GAF"/>
    <property type="match status" value="1"/>
</dbReference>
<dbReference type="PROSITE" id="PS50112">
    <property type="entry name" value="PAS"/>
    <property type="match status" value="1"/>
</dbReference>
<evidence type="ECO:0000313" key="4">
    <source>
        <dbReference type="Proteomes" id="UP001595555"/>
    </source>
</evidence>
<dbReference type="PANTHER" id="PTHR46663">
    <property type="entry name" value="DIGUANYLATE CYCLASE DGCT-RELATED"/>
    <property type="match status" value="1"/>
</dbReference>
<organism evidence="3 4">
    <name type="scientific">Cellvibrio fontiphilus</name>
    <dbReference type="NCBI Taxonomy" id="1815559"/>
    <lineage>
        <taxon>Bacteria</taxon>
        <taxon>Pseudomonadati</taxon>
        <taxon>Pseudomonadota</taxon>
        <taxon>Gammaproteobacteria</taxon>
        <taxon>Cellvibrionales</taxon>
        <taxon>Cellvibrionaceae</taxon>
        <taxon>Cellvibrio</taxon>
    </lineage>
</organism>
<dbReference type="Pfam" id="PF08447">
    <property type="entry name" value="PAS_3"/>
    <property type="match status" value="1"/>
</dbReference>
<dbReference type="Pfam" id="PF01590">
    <property type="entry name" value="GAF"/>
    <property type="match status" value="1"/>
</dbReference>
<feature type="domain" description="GGDEF" evidence="2">
    <location>
        <begin position="314"/>
        <end position="444"/>
    </location>
</feature>
<dbReference type="InterPro" id="IPR003018">
    <property type="entry name" value="GAF"/>
</dbReference>
<dbReference type="InterPro" id="IPR000160">
    <property type="entry name" value="GGDEF_dom"/>
</dbReference>
<dbReference type="InterPro" id="IPR029016">
    <property type="entry name" value="GAF-like_dom_sf"/>
</dbReference>
<dbReference type="Pfam" id="PF00990">
    <property type="entry name" value="GGDEF"/>
    <property type="match status" value="1"/>
</dbReference>
<reference evidence="4" key="1">
    <citation type="journal article" date="2019" name="Int. J. Syst. Evol. Microbiol.">
        <title>The Global Catalogue of Microorganisms (GCM) 10K type strain sequencing project: providing services to taxonomists for standard genome sequencing and annotation.</title>
        <authorList>
            <consortium name="The Broad Institute Genomics Platform"/>
            <consortium name="The Broad Institute Genome Sequencing Center for Infectious Disease"/>
            <person name="Wu L."/>
            <person name="Ma J."/>
        </authorList>
    </citation>
    <scope>NUCLEOTIDE SEQUENCE [LARGE SCALE GENOMIC DNA]</scope>
    <source>
        <strain evidence="4">KCTC 52237</strain>
    </source>
</reference>
<feature type="domain" description="PAS" evidence="1">
    <location>
        <begin position="5"/>
        <end position="75"/>
    </location>
</feature>
<dbReference type="SUPFAM" id="SSF55785">
    <property type="entry name" value="PYP-like sensor domain (PAS domain)"/>
    <property type="match status" value="1"/>
</dbReference>
<dbReference type="NCBIfam" id="TIGR00229">
    <property type="entry name" value="sensory_box"/>
    <property type="match status" value="1"/>
</dbReference>
<dbReference type="EC" id="2.7.7.65" evidence="3"/>
<dbReference type="SUPFAM" id="SSF55073">
    <property type="entry name" value="Nucleotide cyclase"/>
    <property type="match status" value="1"/>
</dbReference>
<dbReference type="SMART" id="SM00267">
    <property type="entry name" value="GGDEF"/>
    <property type="match status" value="1"/>
</dbReference>
<dbReference type="PROSITE" id="PS50887">
    <property type="entry name" value="GGDEF"/>
    <property type="match status" value="1"/>
</dbReference>
<sequence>MSTLSFPTLGKYIDLLVDAVCVVDKHGHFLYVSPSAERIFGYTQAEMMGMQMLDLVHPDDRERTLNAVDSIVAGEPEPHFENRYQRKNGEIAHIMWSARWSEENQCRVAVARDITLRKRAEAVQQAVFAIAEASHNTQDLPSLYRHIHQIIAALLPADNCVIALYDAASDCISFPYHVDQHQPLPATQHLASDSDYARLIRRGQPLLLDTARVAPTGENQMQARSWLGVPLVIEGRTMGALVIKSYSESAVYDDETLKLLQYVSNQVAAAIDRRQLLLRLQQRALYDQLTRLPNRELFYDRIQSALARARRNNEMLSLVFMDLDKFKAVNDNYGHPVGDQLLEAVARRLELSVRECDTIARFGGDEFVILLENIEHPQQSETVAAKILGQFATPFALRDLESNQIHLPITPSIGMAHFPLHGDNEKDLLHHADKAMYGLKNLQR</sequence>
<gene>
    <name evidence="3" type="ORF">ACFODX_10005</name>
</gene>
<comment type="caution">
    <text evidence="3">The sequence shown here is derived from an EMBL/GenBank/DDBJ whole genome shotgun (WGS) entry which is preliminary data.</text>
</comment>
<dbReference type="RefSeq" id="WP_378118632.1">
    <property type="nucleotide sequence ID" value="NZ_JBHRTF010000004.1"/>
</dbReference>
<dbReference type="SMART" id="SM00091">
    <property type="entry name" value="PAS"/>
    <property type="match status" value="1"/>
</dbReference>
<dbReference type="PANTHER" id="PTHR46663:SF3">
    <property type="entry name" value="SLL0267 PROTEIN"/>
    <property type="match status" value="1"/>
</dbReference>
<dbReference type="InterPro" id="IPR013655">
    <property type="entry name" value="PAS_fold_3"/>
</dbReference>
<dbReference type="Gene3D" id="3.30.450.40">
    <property type="match status" value="1"/>
</dbReference>
<keyword evidence="3" id="KW-0548">Nucleotidyltransferase</keyword>
<evidence type="ECO:0000259" key="1">
    <source>
        <dbReference type="PROSITE" id="PS50112"/>
    </source>
</evidence>
<dbReference type="InterPro" id="IPR000014">
    <property type="entry name" value="PAS"/>
</dbReference>
<dbReference type="EMBL" id="JBHRTF010000004">
    <property type="protein sequence ID" value="MFC3115890.1"/>
    <property type="molecule type" value="Genomic_DNA"/>
</dbReference>
<dbReference type="Gene3D" id="3.30.70.270">
    <property type="match status" value="1"/>
</dbReference>
<dbReference type="Proteomes" id="UP001595555">
    <property type="component" value="Unassembled WGS sequence"/>
</dbReference>
<name>A0ABV7FE39_9GAMM</name>
<evidence type="ECO:0000313" key="3">
    <source>
        <dbReference type="EMBL" id="MFC3115890.1"/>
    </source>
</evidence>
<proteinExistence type="predicted"/>
<dbReference type="CDD" id="cd00130">
    <property type="entry name" value="PAS"/>
    <property type="match status" value="1"/>
</dbReference>
<dbReference type="InterPro" id="IPR052163">
    <property type="entry name" value="DGC-Regulatory_Protein"/>
</dbReference>
<dbReference type="NCBIfam" id="TIGR00254">
    <property type="entry name" value="GGDEF"/>
    <property type="match status" value="1"/>
</dbReference>
<accession>A0ABV7FE39</accession>
<dbReference type="InterPro" id="IPR029787">
    <property type="entry name" value="Nucleotide_cyclase"/>
</dbReference>
<dbReference type="InterPro" id="IPR035965">
    <property type="entry name" value="PAS-like_dom_sf"/>
</dbReference>
<dbReference type="SUPFAM" id="SSF55781">
    <property type="entry name" value="GAF domain-like"/>
    <property type="match status" value="1"/>
</dbReference>
<evidence type="ECO:0000259" key="2">
    <source>
        <dbReference type="PROSITE" id="PS50887"/>
    </source>
</evidence>
<dbReference type="Gene3D" id="3.30.450.20">
    <property type="entry name" value="PAS domain"/>
    <property type="match status" value="1"/>
</dbReference>
<dbReference type="GO" id="GO:0052621">
    <property type="term" value="F:diguanylate cyclase activity"/>
    <property type="evidence" value="ECO:0007669"/>
    <property type="project" value="UniProtKB-EC"/>
</dbReference>
<protein>
    <submittedName>
        <fullName evidence="3">Diguanylate cyclase domain-containing protein</fullName>
        <ecNumber evidence="3">2.7.7.65</ecNumber>
    </submittedName>
</protein>